<gene>
    <name evidence="2" type="ORF">SBAD_LOCUS1240</name>
</gene>
<evidence type="ECO:0000256" key="1">
    <source>
        <dbReference type="SAM" id="MobiDB-lite"/>
    </source>
</evidence>
<dbReference type="Proteomes" id="UP000270296">
    <property type="component" value="Unassembled WGS sequence"/>
</dbReference>
<feature type="compositionally biased region" description="Polar residues" evidence="1">
    <location>
        <begin position="96"/>
        <end position="110"/>
    </location>
</feature>
<dbReference type="EMBL" id="UZAM01006759">
    <property type="protein sequence ID" value="VDO93682.1"/>
    <property type="molecule type" value="Genomic_DNA"/>
</dbReference>
<evidence type="ECO:0000313" key="4">
    <source>
        <dbReference type="WBParaSite" id="SBAD_0000129001-mRNA-1"/>
    </source>
</evidence>
<feature type="region of interest" description="Disordered" evidence="1">
    <location>
        <begin position="37"/>
        <end position="59"/>
    </location>
</feature>
<accession>A0A183IC96</accession>
<feature type="compositionally biased region" description="Low complexity" evidence="1">
    <location>
        <begin position="658"/>
        <end position="671"/>
    </location>
</feature>
<evidence type="ECO:0000313" key="2">
    <source>
        <dbReference type="EMBL" id="VDO93682.1"/>
    </source>
</evidence>
<feature type="region of interest" description="Disordered" evidence="1">
    <location>
        <begin position="652"/>
        <end position="671"/>
    </location>
</feature>
<keyword evidence="3" id="KW-1185">Reference proteome</keyword>
<name>A0A183IC96_9BILA</name>
<reference evidence="2 3" key="2">
    <citation type="submission" date="2018-11" db="EMBL/GenBank/DDBJ databases">
        <authorList>
            <consortium name="Pathogen Informatics"/>
        </authorList>
    </citation>
    <scope>NUCLEOTIDE SEQUENCE [LARGE SCALE GENOMIC DNA]</scope>
</reference>
<feature type="compositionally biased region" description="Acidic residues" evidence="1">
    <location>
        <begin position="37"/>
        <end position="50"/>
    </location>
</feature>
<sequence>MLMPIWTPPTPPLSDGDIDPYMESGFAFMYEPFPLDESELPSQFEDEPELETQPPLKPNQAEPVVNIVSTTPTDTVNSAVEPLLIPVTTPPRPSSKETVVTSNRSPSARFTKSYRQKSVTEVKGRRDSRRPVSPLEQKSSDFPEWNTVEDLALLSIIMDSQRLPYSIVTSSASSSNCVHTPNWDFVSEWVSASCGHYRSPRQCSQRYQHVILPREDTRLTLSSSTMHDSVGSKARPSNGHDSARFKKGRLRTQQQLLQDGGKIFSVLANRRIDLFSNAAELRRVDCRRPRFGIVNAVNSSKSADKHAQFLAGFGVNHDSTLTPARLAELREERLRERQKMQLHQQQNQYSSRTVCQAADVMTTGYDRASVTSIELQQQNAQTNQGRTLPSARSFLTVQSGPMATASGHVVSGSNSGFQQRLSSTSMSSVSGNSSTSGRLVGAQLLSPGGGSLPVPGYYRPLIPQSPLVKTSQRLSGTAALASPSILTSTSSLQFSATGPSRISLAVDPGLVSSGSSSADSAMLGAVVVQSSVQSPDFASLTKQHQPTARYQTSQFRQKLPISHTGAPAVVSKPPSISQVHVINPQPVRFSAGQTYGAMHSFKQTGTSQTIIAQQLINRTSSPVSSQRQSLKSIPSIGMIMSAPALVPRTESIASADPVSSVSTSAQQTQSR</sequence>
<evidence type="ECO:0000313" key="3">
    <source>
        <dbReference type="Proteomes" id="UP000270296"/>
    </source>
</evidence>
<proteinExistence type="predicted"/>
<dbReference type="WBParaSite" id="SBAD_0000129001-mRNA-1">
    <property type="protein sequence ID" value="SBAD_0000129001-mRNA-1"/>
    <property type="gene ID" value="SBAD_0000129001"/>
</dbReference>
<dbReference type="OrthoDB" id="372624at2759"/>
<feature type="region of interest" description="Disordered" evidence="1">
    <location>
        <begin position="223"/>
        <end position="245"/>
    </location>
</feature>
<dbReference type="AlphaFoldDB" id="A0A183IC96"/>
<protein>
    <submittedName>
        <fullName evidence="4">Myb-like domain-containing protein</fullName>
    </submittedName>
</protein>
<feature type="region of interest" description="Disordered" evidence="1">
    <location>
        <begin position="85"/>
        <end position="140"/>
    </location>
</feature>
<organism evidence="4">
    <name type="scientific">Soboliphyme baturini</name>
    <dbReference type="NCBI Taxonomy" id="241478"/>
    <lineage>
        <taxon>Eukaryota</taxon>
        <taxon>Metazoa</taxon>
        <taxon>Ecdysozoa</taxon>
        <taxon>Nematoda</taxon>
        <taxon>Enoplea</taxon>
        <taxon>Dorylaimia</taxon>
        <taxon>Dioctophymatida</taxon>
        <taxon>Dioctophymatoidea</taxon>
        <taxon>Soboliphymatidae</taxon>
        <taxon>Soboliphyme</taxon>
    </lineage>
</organism>
<reference evidence="4" key="1">
    <citation type="submission" date="2016-06" db="UniProtKB">
        <authorList>
            <consortium name="WormBaseParasite"/>
        </authorList>
    </citation>
    <scope>IDENTIFICATION</scope>
</reference>